<evidence type="ECO:0000256" key="1">
    <source>
        <dbReference type="SAM" id="MobiDB-lite"/>
    </source>
</evidence>
<accession>A0ABP0DMU0</accession>
<feature type="compositionally biased region" description="Basic and acidic residues" evidence="1">
    <location>
        <begin position="273"/>
        <end position="282"/>
    </location>
</feature>
<feature type="compositionally biased region" description="Low complexity" evidence="1">
    <location>
        <begin position="294"/>
        <end position="307"/>
    </location>
</feature>
<evidence type="ECO:0000313" key="3">
    <source>
        <dbReference type="Proteomes" id="UP001642501"/>
    </source>
</evidence>
<protein>
    <submittedName>
        <fullName evidence="2">Uncharacterized protein</fullName>
    </submittedName>
</protein>
<organism evidence="2 3">
    <name type="scientific">Sporothrix epigloea</name>
    <dbReference type="NCBI Taxonomy" id="1892477"/>
    <lineage>
        <taxon>Eukaryota</taxon>
        <taxon>Fungi</taxon>
        <taxon>Dikarya</taxon>
        <taxon>Ascomycota</taxon>
        <taxon>Pezizomycotina</taxon>
        <taxon>Sordariomycetes</taxon>
        <taxon>Sordariomycetidae</taxon>
        <taxon>Ophiostomatales</taxon>
        <taxon>Ophiostomataceae</taxon>
        <taxon>Sporothrix</taxon>
    </lineage>
</organism>
<reference evidence="2 3" key="1">
    <citation type="submission" date="2024-01" db="EMBL/GenBank/DDBJ databases">
        <authorList>
            <person name="Allen C."/>
            <person name="Tagirdzhanova G."/>
        </authorList>
    </citation>
    <scope>NUCLEOTIDE SEQUENCE [LARGE SCALE GENOMIC DNA]</scope>
    <source>
        <strain evidence="2 3">CBS 573.63</strain>
    </source>
</reference>
<feature type="region of interest" description="Disordered" evidence="1">
    <location>
        <begin position="154"/>
        <end position="174"/>
    </location>
</feature>
<sequence>MATVHARSQPDTAAAVAATISGGSSSKNRLRDLNSPTPTTAPSTTVATMSPSTLSRLAPATTKRKRETDDDDDDDISQKETQPRFQVHIQLQPQLHPHRRSTIALHPSQRFSLIVPELLADSLEVEVGGSSSPRTRVADRFQSLAIEAGYFAVSDTPEKEDESDPSKTNALEAGPLRKRLRRDDSGIDGIDGSTINNSNGQRDQMEVIVTKDGRIITDPLRASLTWQDDEITVYDPNDADDDGTGVNGIGFKPPPAVAYDRMLKRRQQMAAYRKREEREARAQRSLLRTRAHQAAAATAAASSPTSTEKVPVEAVTVAAGELSPRTPRSRPGFTVAASLTSSPPTTPSPSPARRVRFLETGPVTIRFTEPDAVPGPPSILSS</sequence>
<feature type="region of interest" description="Disordered" evidence="1">
    <location>
        <begin position="273"/>
        <end position="355"/>
    </location>
</feature>
<dbReference type="EMBL" id="CAWUOM010000061">
    <property type="protein sequence ID" value="CAK7269601.1"/>
    <property type="molecule type" value="Genomic_DNA"/>
</dbReference>
<gene>
    <name evidence="2" type="ORF">SEPCBS57363_003684</name>
</gene>
<feature type="region of interest" description="Disordered" evidence="1">
    <location>
        <begin position="1"/>
        <end position="86"/>
    </location>
</feature>
<evidence type="ECO:0000313" key="2">
    <source>
        <dbReference type="EMBL" id="CAK7269601.1"/>
    </source>
</evidence>
<feature type="compositionally biased region" description="Low complexity" evidence="1">
    <location>
        <begin position="35"/>
        <end position="53"/>
    </location>
</feature>
<dbReference type="Proteomes" id="UP001642501">
    <property type="component" value="Unassembled WGS sequence"/>
</dbReference>
<name>A0ABP0DMU0_9PEZI</name>
<keyword evidence="3" id="KW-1185">Reference proteome</keyword>
<proteinExistence type="predicted"/>
<comment type="caution">
    <text evidence="2">The sequence shown here is derived from an EMBL/GenBank/DDBJ whole genome shotgun (WGS) entry which is preliminary data.</text>
</comment>